<feature type="compositionally biased region" description="Pro residues" evidence="1">
    <location>
        <begin position="156"/>
        <end position="170"/>
    </location>
</feature>
<feature type="compositionally biased region" description="Basic residues" evidence="1">
    <location>
        <begin position="76"/>
        <end position="88"/>
    </location>
</feature>
<feature type="compositionally biased region" description="Basic residues" evidence="1">
    <location>
        <begin position="146"/>
        <end position="155"/>
    </location>
</feature>
<feature type="signal peptide" evidence="2">
    <location>
        <begin position="1"/>
        <end position="24"/>
    </location>
</feature>
<protein>
    <submittedName>
        <fullName evidence="3">Uncharacterized protein</fullName>
    </submittedName>
</protein>
<reference evidence="4" key="1">
    <citation type="journal article" date="2024" name="IScience">
        <title>Strigolactones Initiate the Formation of Haustorium-like Structures in Castilleja.</title>
        <authorList>
            <person name="Buerger M."/>
            <person name="Peterson D."/>
            <person name="Chory J."/>
        </authorList>
    </citation>
    <scope>NUCLEOTIDE SEQUENCE [LARGE SCALE GENOMIC DNA]</scope>
</reference>
<evidence type="ECO:0000256" key="2">
    <source>
        <dbReference type="SAM" id="SignalP"/>
    </source>
</evidence>
<proteinExistence type="predicted"/>
<dbReference type="Proteomes" id="UP001632038">
    <property type="component" value="Unassembled WGS sequence"/>
</dbReference>
<organism evidence="3 4">
    <name type="scientific">Castilleja foliolosa</name>
    <dbReference type="NCBI Taxonomy" id="1961234"/>
    <lineage>
        <taxon>Eukaryota</taxon>
        <taxon>Viridiplantae</taxon>
        <taxon>Streptophyta</taxon>
        <taxon>Embryophyta</taxon>
        <taxon>Tracheophyta</taxon>
        <taxon>Spermatophyta</taxon>
        <taxon>Magnoliopsida</taxon>
        <taxon>eudicotyledons</taxon>
        <taxon>Gunneridae</taxon>
        <taxon>Pentapetalae</taxon>
        <taxon>asterids</taxon>
        <taxon>lamiids</taxon>
        <taxon>Lamiales</taxon>
        <taxon>Orobanchaceae</taxon>
        <taxon>Pedicularideae</taxon>
        <taxon>Castillejinae</taxon>
        <taxon>Castilleja</taxon>
    </lineage>
</organism>
<keyword evidence="2" id="KW-0732">Signal</keyword>
<evidence type="ECO:0000313" key="4">
    <source>
        <dbReference type="Proteomes" id="UP001632038"/>
    </source>
</evidence>
<feature type="region of interest" description="Disordered" evidence="1">
    <location>
        <begin position="130"/>
        <end position="170"/>
    </location>
</feature>
<feature type="region of interest" description="Disordered" evidence="1">
    <location>
        <begin position="27"/>
        <end position="95"/>
    </location>
</feature>
<evidence type="ECO:0000313" key="3">
    <source>
        <dbReference type="EMBL" id="KAL3641704.1"/>
    </source>
</evidence>
<dbReference type="EMBL" id="JAVIJP010000016">
    <property type="protein sequence ID" value="KAL3641704.1"/>
    <property type="molecule type" value="Genomic_DNA"/>
</dbReference>
<gene>
    <name evidence="3" type="ORF">CASFOL_012519</name>
</gene>
<dbReference type="AlphaFoldDB" id="A0ABD3DKT1"/>
<keyword evidence="4" id="KW-1185">Reference proteome</keyword>
<feature type="chain" id="PRO_5044777438" evidence="2">
    <location>
        <begin position="25"/>
        <end position="170"/>
    </location>
</feature>
<sequence>MSKLFMILIMLIGAICYTTTPSQAKTLQEEVDDESQFDSGEISSPPPSPSIGNELYQVPTPPTEWESAGRTIERPRSRRGLPVHHRIPPLHLPPRALVHAPSHYSLSRSPPPPPSIGNELYIVPTPLVEGELPSGTIVRPRPPRSPVHHRHHRPQPRSPPRSPPPTAIQT</sequence>
<accession>A0ABD3DKT1</accession>
<name>A0ABD3DKT1_9LAMI</name>
<comment type="caution">
    <text evidence="3">The sequence shown here is derived from an EMBL/GenBank/DDBJ whole genome shotgun (WGS) entry which is preliminary data.</text>
</comment>
<evidence type="ECO:0000256" key="1">
    <source>
        <dbReference type="SAM" id="MobiDB-lite"/>
    </source>
</evidence>